<evidence type="ECO:0000313" key="4">
    <source>
        <dbReference type="EMBL" id="GMA96195.1"/>
    </source>
</evidence>
<dbReference type="Pfam" id="PF00107">
    <property type="entry name" value="ADH_zinc_N"/>
    <property type="match status" value="1"/>
</dbReference>
<evidence type="ECO:0000313" key="5">
    <source>
        <dbReference type="Proteomes" id="UP001157034"/>
    </source>
</evidence>
<dbReference type="InterPro" id="IPR013149">
    <property type="entry name" value="ADH-like_C"/>
</dbReference>
<keyword evidence="2" id="KW-0560">Oxidoreductase</keyword>
<evidence type="ECO:0000256" key="1">
    <source>
        <dbReference type="ARBA" id="ARBA00001947"/>
    </source>
</evidence>
<dbReference type="EMBL" id="BSVB01000001">
    <property type="protein sequence ID" value="GMA96195.1"/>
    <property type="molecule type" value="Genomic_DNA"/>
</dbReference>
<gene>
    <name evidence="4" type="ORF">GCM10025881_30190</name>
</gene>
<dbReference type="RefSeq" id="WP_284254822.1">
    <property type="nucleotide sequence ID" value="NZ_BSVB01000001.1"/>
</dbReference>
<dbReference type="PANTHER" id="PTHR43401:SF2">
    <property type="entry name" value="L-THREONINE 3-DEHYDROGENASE"/>
    <property type="match status" value="1"/>
</dbReference>
<organism evidence="4 5">
    <name type="scientific">Pseudolysinimonas kribbensis</name>
    <dbReference type="NCBI Taxonomy" id="433641"/>
    <lineage>
        <taxon>Bacteria</taxon>
        <taxon>Bacillati</taxon>
        <taxon>Actinomycetota</taxon>
        <taxon>Actinomycetes</taxon>
        <taxon>Micrococcales</taxon>
        <taxon>Microbacteriaceae</taxon>
        <taxon>Pseudolysinimonas</taxon>
    </lineage>
</organism>
<sequence length="200" mass="20286">MIEPAAVALNAVQHARVAPGDTVLVVGAGAIGMLCMLAAKALGAAAVHVFEPNPSRAALIERLGGIAVPAAAAGDIPGYLADLTDGLGVDVAIDAAGKPASNEAAIASVRAGGTVGVPSVHPGPITVDVRRLTRFDLTMVGTVGYTRKAWDETVELTRAGQLPLENIVTAKIGLDDIAAQGFDVLSTPSDQLKILIQVNE</sequence>
<dbReference type="SUPFAM" id="SSF51735">
    <property type="entry name" value="NAD(P)-binding Rossmann-fold domains"/>
    <property type="match status" value="1"/>
</dbReference>
<keyword evidence="5" id="KW-1185">Reference proteome</keyword>
<protein>
    <recommendedName>
        <fullName evidence="3">Alcohol dehydrogenase-like C-terminal domain-containing protein</fullName>
    </recommendedName>
</protein>
<comment type="caution">
    <text evidence="4">The sequence shown here is derived from an EMBL/GenBank/DDBJ whole genome shotgun (WGS) entry which is preliminary data.</text>
</comment>
<dbReference type="Gene3D" id="3.40.50.720">
    <property type="entry name" value="NAD(P)-binding Rossmann-like Domain"/>
    <property type="match status" value="1"/>
</dbReference>
<feature type="domain" description="Alcohol dehydrogenase-like C-terminal" evidence="3">
    <location>
        <begin position="30"/>
        <end position="156"/>
    </location>
</feature>
<reference evidence="5" key="1">
    <citation type="journal article" date="2019" name="Int. J. Syst. Evol. Microbiol.">
        <title>The Global Catalogue of Microorganisms (GCM) 10K type strain sequencing project: providing services to taxonomists for standard genome sequencing and annotation.</title>
        <authorList>
            <consortium name="The Broad Institute Genomics Platform"/>
            <consortium name="The Broad Institute Genome Sequencing Center for Infectious Disease"/>
            <person name="Wu L."/>
            <person name="Ma J."/>
        </authorList>
    </citation>
    <scope>NUCLEOTIDE SEQUENCE [LARGE SCALE GENOMIC DNA]</scope>
    <source>
        <strain evidence="5">NBRC 108894</strain>
    </source>
</reference>
<name>A0ABQ6K6F1_9MICO</name>
<dbReference type="PANTHER" id="PTHR43401">
    <property type="entry name" value="L-THREONINE 3-DEHYDROGENASE"/>
    <property type="match status" value="1"/>
</dbReference>
<proteinExistence type="predicted"/>
<evidence type="ECO:0000259" key="3">
    <source>
        <dbReference type="Pfam" id="PF00107"/>
    </source>
</evidence>
<dbReference type="Gene3D" id="3.90.180.10">
    <property type="entry name" value="Medium-chain alcohol dehydrogenases, catalytic domain"/>
    <property type="match status" value="1"/>
</dbReference>
<dbReference type="InterPro" id="IPR050129">
    <property type="entry name" value="Zn_alcohol_dh"/>
</dbReference>
<evidence type="ECO:0000256" key="2">
    <source>
        <dbReference type="ARBA" id="ARBA00023002"/>
    </source>
</evidence>
<comment type="cofactor">
    <cofactor evidence="1">
        <name>Zn(2+)</name>
        <dbReference type="ChEBI" id="CHEBI:29105"/>
    </cofactor>
</comment>
<dbReference type="InterPro" id="IPR036291">
    <property type="entry name" value="NAD(P)-bd_dom_sf"/>
</dbReference>
<dbReference type="Proteomes" id="UP001157034">
    <property type="component" value="Unassembled WGS sequence"/>
</dbReference>
<accession>A0ABQ6K6F1</accession>